<name>A0AAD5VIP5_9AGAR</name>
<reference evidence="1" key="1">
    <citation type="submission" date="2022-07" db="EMBL/GenBank/DDBJ databases">
        <title>Genome Sequence of Leucocoprinus birnbaumii.</title>
        <authorList>
            <person name="Buettner E."/>
        </authorList>
    </citation>
    <scope>NUCLEOTIDE SEQUENCE</scope>
    <source>
        <strain evidence="1">VT141</strain>
    </source>
</reference>
<dbReference type="AlphaFoldDB" id="A0AAD5VIP5"/>
<dbReference type="SUPFAM" id="SSF64167">
    <property type="entry name" value="SurE-like"/>
    <property type="match status" value="1"/>
</dbReference>
<protein>
    <recommendedName>
        <fullName evidence="3">Survival protein SurE-like phosphatase/nucleotidase domain-containing protein</fullName>
    </recommendedName>
</protein>
<dbReference type="Proteomes" id="UP001213000">
    <property type="component" value="Unassembled WGS sequence"/>
</dbReference>
<accession>A0AAD5VIP5</accession>
<sequence length="160" mass="16920">MEAANLRVPALAFSGASGAQVSYTILDTDPTSAAVVSARIYNKLTVRVVETVLETAKHRKGSILPLGNVVNINYPSTTNCTSAEQFKWVFTRTLPAPAGTKDVEICGNGGVLTDEVTAFAVPGCWTTVSVFSSATLGDVDAKTQREVVEALKPLLSCQRS</sequence>
<dbReference type="InterPro" id="IPR036523">
    <property type="entry name" value="SurE-like_sf"/>
</dbReference>
<keyword evidence="2" id="KW-1185">Reference proteome</keyword>
<organism evidence="1 2">
    <name type="scientific">Leucocoprinus birnbaumii</name>
    <dbReference type="NCBI Taxonomy" id="56174"/>
    <lineage>
        <taxon>Eukaryota</taxon>
        <taxon>Fungi</taxon>
        <taxon>Dikarya</taxon>
        <taxon>Basidiomycota</taxon>
        <taxon>Agaricomycotina</taxon>
        <taxon>Agaricomycetes</taxon>
        <taxon>Agaricomycetidae</taxon>
        <taxon>Agaricales</taxon>
        <taxon>Agaricineae</taxon>
        <taxon>Agaricaceae</taxon>
        <taxon>Leucocoprinus</taxon>
    </lineage>
</organism>
<dbReference type="GO" id="GO:0016787">
    <property type="term" value="F:hydrolase activity"/>
    <property type="evidence" value="ECO:0007669"/>
    <property type="project" value="InterPro"/>
</dbReference>
<evidence type="ECO:0008006" key="3">
    <source>
        <dbReference type="Google" id="ProtNLM"/>
    </source>
</evidence>
<dbReference type="EMBL" id="JANIEX010001720">
    <property type="protein sequence ID" value="KAJ3555082.1"/>
    <property type="molecule type" value="Genomic_DNA"/>
</dbReference>
<evidence type="ECO:0000313" key="1">
    <source>
        <dbReference type="EMBL" id="KAJ3555082.1"/>
    </source>
</evidence>
<evidence type="ECO:0000313" key="2">
    <source>
        <dbReference type="Proteomes" id="UP001213000"/>
    </source>
</evidence>
<dbReference type="Gene3D" id="3.40.1210.10">
    <property type="entry name" value="Survival protein SurE-like phosphatase/nucleotidase"/>
    <property type="match status" value="1"/>
</dbReference>
<comment type="caution">
    <text evidence="1">The sequence shown here is derived from an EMBL/GenBank/DDBJ whole genome shotgun (WGS) entry which is preliminary data.</text>
</comment>
<proteinExistence type="predicted"/>
<gene>
    <name evidence="1" type="ORF">NP233_g12289</name>
</gene>